<keyword evidence="4" id="KW-1185">Reference proteome</keyword>
<dbReference type="SUPFAM" id="SSF55729">
    <property type="entry name" value="Acyl-CoA N-acyltransferases (Nat)"/>
    <property type="match status" value="1"/>
</dbReference>
<dbReference type="EMBL" id="JBCLVG010000001">
    <property type="protein sequence ID" value="MEN1946269.1"/>
    <property type="molecule type" value="Genomic_DNA"/>
</dbReference>
<accession>A0ABU9W2P6</accession>
<evidence type="ECO:0000256" key="1">
    <source>
        <dbReference type="SAM" id="MobiDB-lite"/>
    </source>
</evidence>
<proteinExistence type="predicted"/>
<feature type="compositionally biased region" description="Basic and acidic residues" evidence="1">
    <location>
        <begin position="87"/>
        <end position="101"/>
    </location>
</feature>
<evidence type="ECO:0000313" key="3">
    <source>
        <dbReference type="EMBL" id="MEN1946269.1"/>
    </source>
</evidence>
<organism evidence="3 4">
    <name type="scientific">Leifsonia stereocauli</name>
    <dbReference type="NCBI Taxonomy" id="3134136"/>
    <lineage>
        <taxon>Bacteria</taxon>
        <taxon>Bacillati</taxon>
        <taxon>Actinomycetota</taxon>
        <taxon>Actinomycetes</taxon>
        <taxon>Micrococcales</taxon>
        <taxon>Microbacteriaceae</taxon>
        <taxon>Leifsonia</taxon>
    </lineage>
</organism>
<dbReference type="Gene3D" id="3.40.630.30">
    <property type="match status" value="1"/>
</dbReference>
<dbReference type="PROSITE" id="PS51186">
    <property type="entry name" value="GNAT"/>
    <property type="match status" value="1"/>
</dbReference>
<dbReference type="InterPro" id="IPR016181">
    <property type="entry name" value="Acyl_CoA_acyltransferase"/>
</dbReference>
<evidence type="ECO:0000313" key="4">
    <source>
        <dbReference type="Proteomes" id="UP001425155"/>
    </source>
</evidence>
<feature type="domain" description="N-acetyltransferase" evidence="2">
    <location>
        <begin position="75"/>
        <end position="229"/>
    </location>
</feature>
<reference evidence="3 4" key="1">
    <citation type="submission" date="2024-03" db="EMBL/GenBank/DDBJ databases">
        <title>YIM 134122 draft genome.</title>
        <authorList>
            <person name="Zuo S."/>
            <person name="Xiong L."/>
        </authorList>
    </citation>
    <scope>NUCLEOTIDE SEQUENCE [LARGE SCALE GENOMIC DNA]</scope>
    <source>
        <strain evidence="3 4">YIM 134122</strain>
    </source>
</reference>
<evidence type="ECO:0000259" key="2">
    <source>
        <dbReference type="PROSITE" id="PS51186"/>
    </source>
</evidence>
<protein>
    <submittedName>
        <fullName evidence="3">GNAT family N-acetyltransferase</fullName>
        <ecNumber evidence="3">2.3.1.-</ecNumber>
    </submittedName>
</protein>
<sequence length="236" mass="25343">MAAKVRIVPVTDAPWADVERVFGTRGDPAGCWCQFFKLPNAEWKTITPGECRNLLEEQVQAARGGTAHPPGVIAYLAPDAADGDSDNASRNENDDGHDDGHGNASAAEPVGWCAVEPRTAYDRLRTAEVVKGSAEDEDDDSVWAITCFVVRVGHRRQGIGGELLQGAIEQAARLGARVIEGYPVDTAERKTSSAELYHGTLSQFVAAGFEVTSRPSPSRAVVTLRIDAERDSRALT</sequence>
<dbReference type="EC" id="2.3.1.-" evidence="3"/>
<dbReference type="Proteomes" id="UP001425155">
    <property type="component" value="Unassembled WGS sequence"/>
</dbReference>
<dbReference type="CDD" id="cd04301">
    <property type="entry name" value="NAT_SF"/>
    <property type="match status" value="1"/>
</dbReference>
<comment type="caution">
    <text evidence="3">The sequence shown here is derived from an EMBL/GenBank/DDBJ whole genome shotgun (WGS) entry which is preliminary data.</text>
</comment>
<keyword evidence="3" id="KW-0808">Transferase</keyword>
<name>A0ABU9W2P6_9MICO</name>
<dbReference type="GO" id="GO:0016746">
    <property type="term" value="F:acyltransferase activity"/>
    <property type="evidence" value="ECO:0007669"/>
    <property type="project" value="UniProtKB-KW"/>
</dbReference>
<feature type="region of interest" description="Disordered" evidence="1">
    <location>
        <begin position="63"/>
        <end position="109"/>
    </location>
</feature>
<gene>
    <name evidence="3" type="ORF">WJX64_06925</name>
</gene>
<dbReference type="Pfam" id="PF00583">
    <property type="entry name" value="Acetyltransf_1"/>
    <property type="match status" value="1"/>
</dbReference>
<dbReference type="RefSeq" id="WP_342112728.1">
    <property type="nucleotide sequence ID" value="NZ_JBCAUN010000001.1"/>
</dbReference>
<keyword evidence="3" id="KW-0012">Acyltransferase</keyword>
<dbReference type="InterPro" id="IPR000182">
    <property type="entry name" value="GNAT_dom"/>
</dbReference>